<dbReference type="Proteomes" id="UP001642360">
    <property type="component" value="Unassembled WGS sequence"/>
</dbReference>
<dbReference type="EMBL" id="CAUOFW020002680">
    <property type="protein sequence ID" value="CAK9155320.1"/>
    <property type="molecule type" value="Genomic_DNA"/>
</dbReference>
<keyword evidence="1" id="KW-0863">Zinc-finger</keyword>
<dbReference type="GO" id="GO:0008270">
    <property type="term" value="F:zinc ion binding"/>
    <property type="evidence" value="ECO:0007669"/>
    <property type="project" value="UniProtKB-KW"/>
</dbReference>
<dbReference type="PROSITE" id="PS50158">
    <property type="entry name" value="ZF_CCHC"/>
    <property type="match status" value="1"/>
</dbReference>
<organism evidence="3 4">
    <name type="scientific">Ilex paraguariensis</name>
    <name type="common">yerba mate</name>
    <dbReference type="NCBI Taxonomy" id="185542"/>
    <lineage>
        <taxon>Eukaryota</taxon>
        <taxon>Viridiplantae</taxon>
        <taxon>Streptophyta</taxon>
        <taxon>Embryophyta</taxon>
        <taxon>Tracheophyta</taxon>
        <taxon>Spermatophyta</taxon>
        <taxon>Magnoliopsida</taxon>
        <taxon>eudicotyledons</taxon>
        <taxon>Gunneridae</taxon>
        <taxon>Pentapetalae</taxon>
        <taxon>asterids</taxon>
        <taxon>campanulids</taxon>
        <taxon>Aquifoliales</taxon>
        <taxon>Aquifoliaceae</taxon>
        <taxon>Ilex</taxon>
    </lineage>
</organism>
<keyword evidence="4" id="KW-1185">Reference proteome</keyword>
<gene>
    <name evidence="3" type="ORF">ILEXP_LOCUS23719</name>
</gene>
<dbReference type="InterPro" id="IPR025836">
    <property type="entry name" value="Zn_knuckle_CX2CX4HX4C"/>
</dbReference>
<protein>
    <recommendedName>
        <fullName evidence="2">CCHC-type domain-containing protein</fullName>
    </recommendedName>
</protein>
<name>A0ABC8SEP9_9AQUA</name>
<feature type="domain" description="CCHC-type" evidence="2">
    <location>
        <begin position="24"/>
        <end position="37"/>
    </location>
</feature>
<dbReference type="InterPro" id="IPR001878">
    <property type="entry name" value="Znf_CCHC"/>
</dbReference>
<evidence type="ECO:0000313" key="4">
    <source>
        <dbReference type="Proteomes" id="UP001642360"/>
    </source>
</evidence>
<evidence type="ECO:0000256" key="1">
    <source>
        <dbReference type="PROSITE-ProRule" id="PRU00047"/>
    </source>
</evidence>
<comment type="caution">
    <text evidence="3">The sequence shown here is derived from an EMBL/GenBank/DDBJ whole genome shotgun (WGS) entry which is preliminary data.</text>
</comment>
<evidence type="ECO:0000313" key="3">
    <source>
        <dbReference type="EMBL" id="CAK9155320.1"/>
    </source>
</evidence>
<dbReference type="AlphaFoldDB" id="A0ABC8SEP9"/>
<dbReference type="Pfam" id="PF14392">
    <property type="entry name" value="zf-CCHC_4"/>
    <property type="match status" value="1"/>
</dbReference>
<keyword evidence="1" id="KW-0479">Metal-binding</keyword>
<reference evidence="3 4" key="1">
    <citation type="submission" date="2024-02" db="EMBL/GenBank/DDBJ databases">
        <authorList>
            <person name="Vignale AGUSTIN F."/>
            <person name="Sosa J E."/>
            <person name="Modenutti C."/>
        </authorList>
    </citation>
    <scope>NUCLEOTIDE SEQUENCE [LARGE SCALE GENOMIC DNA]</scope>
</reference>
<evidence type="ECO:0000259" key="2">
    <source>
        <dbReference type="PROSITE" id="PS50158"/>
    </source>
</evidence>
<sequence length="168" mass="18727">MNLNGLGGSNVTVFFKYERLPHICYHCGRFDHRERECQLRLDSSNLVRDASMKYGAWLRAPLGGGLKNVVSLNASVNKLPAVEKSEISPASEQDSPKKIYQNEAAVIEQSFMGVTGPISRDGGISNSKNSVTIEDSKLKKVEDAMPVMEESRDMRRLLRRLGIVVNIF</sequence>
<proteinExistence type="predicted"/>
<keyword evidence="1" id="KW-0862">Zinc</keyword>
<accession>A0ABC8SEP9</accession>